<keyword evidence="4" id="KW-0436">Ligase</keyword>
<evidence type="ECO:0000259" key="3">
    <source>
        <dbReference type="Pfam" id="PF13193"/>
    </source>
</evidence>
<feature type="domain" description="AMP-binding enzyme C-terminal" evidence="3">
    <location>
        <begin position="459"/>
        <end position="536"/>
    </location>
</feature>
<evidence type="ECO:0000313" key="5">
    <source>
        <dbReference type="Proteomes" id="UP000575985"/>
    </source>
</evidence>
<dbReference type="Pfam" id="PF00501">
    <property type="entry name" value="AMP-binding"/>
    <property type="match status" value="1"/>
</dbReference>
<dbReference type="EMBL" id="JACCFO010000001">
    <property type="protein sequence ID" value="NYI97699.1"/>
    <property type="molecule type" value="Genomic_DNA"/>
</dbReference>
<proteinExistence type="predicted"/>
<dbReference type="AlphaFoldDB" id="A0A853BPU9"/>
<dbReference type="InterPro" id="IPR025110">
    <property type="entry name" value="AMP-bd_C"/>
</dbReference>
<feature type="region of interest" description="Disordered" evidence="1">
    <location>
        <begin position="549"/>
        <end position="568"/>
    </location>
</feature>
<dbReference type="Gene3D" id="3.30.300.30">
    <property type="match status" value="1"/>
</dbReference>
<dbReference type="SUPFAM" id="SSF56801">
    <property type="entry name" value="Acetyl-CoA synthetase-like"/>
    <property type="match status" value="1"/>
</dbReference>
<dbReference type="RefSeq" id="WP_179769000.1">
    <property type="nucleotide sequence ID" value="NZ_JACCFO010000001.1"/>
</dbReference>
<dbReference type="PANTHER" id="PTHR43767:SF1">
    <property type="entry name" value="NONRIBOSOMAL PEPTIDE SYNTHASE PES1 (EUROFUNG)-RELATED"/>
    <property type="match status" value="1"/>
</dbReference>
<accession>A0A853BPU9</accession>
<dbReference type="InterPro" id="IPR050237">
    <property type="entry name" value="ATP-dep_AMP-bd_enzyme"/>
</dbReference>
<sequence>MTASWTSKNGVVLTDLVPAGLRRTWVERGYCPDRDLYSLFAERAREHPGRDAVIDSEGILDYAGLAARVRRIAAVLADAGLGAGDIVAIQLPNGRRAAAAELAVAAVGAVSLPYPAMRGRLGITALLRRSRASAVITGDAPGRTGAAEGVLDLCRDLPHPVSVLAFGAAPAGAVALEPAFAHDPGTPDAWPGPPVDPEWPARILVTSGSEAEPKMIAYSHNAVAGGRGNYVAALHDGSVPMRNLVLVPLASSYGSLGVPVTLARLGGTLIVLDGFDPRAALRAVAAHRPTHLFAVPTMLRRIADLPRPPGEDTSALRTVVTSSAVIEADVIAAAEERFGCPVLNVYGSADGMNCHTPYGSSALPGGVTGPPDPAVADIRIAGPDGRPLPPGEEGEIWARGPMSPLCYVNAPELDARYRAPGGWVRSGDRGRIEPDGALRVIDRIKRVVKRGGYTISPREVETQVAGHPAVAEAVCVPVPDPDLGERLCACVVPRPGAGPLTLAGLAAFLEDRGLERAKLPERLLLLDELPLGATGKVCLPTLAALAAAGRPEGAPAAPAAPARDGGPR</sequence>
<name>A0A853BPU9_9ACTN</name>
<dbReference type="InterPro" id="IPR045851">
    <property type="entry name" value="AMP-bd_C_sf"/>
</dbReference>
<dbReference type="InterPro" id="IPR042099">
    <property type="entry name" value="ANL_N_sf"/>
</dbReference>
<comment type="caution">
    <text evidence="4">The sequence shown here is derived from an EMBL/GenBank/DDBJ whole genome shotgun (WGS) entry which is preliminary data.</text>
</comment>
<dbReference type="CDD" id="cd04433">
    <property type="entry name" value="AFD_class_I"/>
    <property type="match status" value="1"/>
</dbReference>
<gene>
    <name evidence="4" type="ORF">HNR12_003976</name>
</gene>
<evidence type="ECO:0000313" key="4">
    <source>
        <dbReference type="EMBL" id="NYI97699.1"/>
    </source>
</evidence>
<evidence type="ECO:0000259" key="2">
    <source>
        <dbReference type="Pfam" id="PF00501"/>
    </source>
</evidence>
<organism evidence="4 5">
    <name type="scientific">Streptomonospora nanhaiensis</name>
    <dbReference type="NCBI Taxonomy" id="1323731"/>
    <lineage>
        <taxon>Bacteria</taxon>
        <taxon>Bacillati</taxon>
        <taxon>Actinomycetota</taxon>
        <taxon>Actinomycetes</taxon>
        <taxon>Streptosporangiales</taxon>
        <taxon>Nocardiopsidaceae</taxon>
        <taxon>Streptomonospora</taxon>
    </lineage>
</organism>
<feature type="domain" description="AMP-dependent synthetase/ligase" evidence="2">
    <location>
        <begin position="40"/>
        <end position="404"/>
    </location>
</feature>
<evidence type="ECO:0000256" key="1">
    <source>
        <dbReference type="SAM" id="MobiDB-lite"/>
    </source>
</evidence>
<dbReference type="InterPro" id="IPR000873">
    <property type="entry name" value="AMP-dep_synth/lig_dom"/>
</dbReference>
<protein>
    <submittedName>
        <fullName evidence="4">Acyl-CoA synthetase (AMP-forming)/AMP-acid ligase II</fullName>
    </submittedName>
</protein>
<reference evidence="4 5" key="1">
    <citation type="submission" date="2020-07" db="EMBL/GenBank/DDBJ databases">
        <title>Sequencing the genomes of 1000 actinobacteria strains.</title>
        <authorList>
            <person name="Klenk H.-P."/>
        </authorList>
    </citation>
    <scope>NUCLEOTIDE SEQUENCE [LARGE SCALE GENOMIC DNA]</scope>
    <source>
        <strain evidence="4 5">DSM 45927</strain>
    </source>
</reference>
<dbReference type="Gene3D" id="3.40.50.12780">
    <property type="entry name" value="N-terminal domain of ligase-like"/>
    <property type="match status" value="1"/>
</dbReference>
<dbReference type="PANTHER" id="PTHR43767">
    <property type="entry name" value="LONG-CHAIN-FATTY-ACID--COA LIGASE"/>
    <property type="match status" value="1"/>
</dbReference>
<dbReference type="Proteomes" id="UP000575985">
    <property type="component" value="Unassembled WGS sequence"/>
</dbReference>
<dbReference type="Pfam" id="PF13193">
    <property type="entry name" value="AMP-binding_C"/>
    <property type="match status" value="1"/>
</dbReference>
<keyword evidence="5" id="KW-1185">Reference proteome</keyword>
<dbReference type="GO" id="GO:0016878">
    <property type="term" value="F:acid-thiol ligase activity"/>
    <property type="evidence" value="ECO:0007669"/>
    <property type="project" value="UniProtKB-ARBA"/>
</dbReference>